<protein>
    <submittedName>
        <fullName evidence="2">YjbQ family protein</fullName>
    </submittedName>
</protein>
<dbReference type="Gene3D" id="2.60.120.460">
    <property type="entry name" value="YjbQ-like"/>
    <property type="match status" value="1"/>
</dbReference>
<evidence type="ECO:0000313" key="2">
    <source>
        <dbReference type="EMBL" id="RKH62582.1"/>
    </source>
</evidence>
<dbReference type="EMBL" id="RAWM01000110">
    <property type="protein sequence ID" value="RKH62582.1"/>
    <property type="molecule type" value="Genomic_DNA"/>
</dbReference>
<name>A0A3A8QCS3_9BACT</name>
<evidence type="ECO:0000313" key="3">
    <source>
        <dbReference type="Proteomes" id="UP000282656"/>
    </source>
</evidence>
<dbReference type="Pfam" id="PF01894">
    <property type="entry name" value="YjbQ"/>
    <property type="match status" value="1"/>
</dbReference>
<dbReference type="PIRSF" id="PIRSF004681">
    <property type="entry name" value="UCP004681"/>
    <property type="match status" value="1"/>
</dbReference>
<proteinExistence type="inferred from homology"/>
<dbReference type="PANTHER" id="PTHR30615:SF8">
    <property type="entry name" value="UPF0047 PROTEIN C4A8.02C"/>
    <property type="match status" value="1"/>
</dbReference>
<dbReference type="RefSeq" id="WP_121771274.1">
    <property type="nucleotide sequence ID" value="NZ_RAWM01000110.1"/>
</dbReference>
<dbReference type="InterPro" id="IPR035917">
    <property type="entry name" value="YjbQ-like_sf"/>
</dbReference>
<dbReference type="SUPFAM" id="SSF111038">
    <property type="entry name" value="YjbQ-like"/>
    <property type="match status" value="1"/>
</dbReference>
<dbReference type="PROSITE" id="PS01314">
    <property type="entry name" value="UPF0047"/>
    <property type="match status" value="1"/>
</dbReference>
<dbReference type="Proteomes" id="UP000282656">
    <property type="component" value="Unassembled WGS sequence"/>
</dbReference>
<gene>
    <name evidence="2" type="ORF">D7X96_29440</name>
</gene>
<dbReference type="InterPro" id="IPR001602">
    <property type="entry name" value="UPF0047_YjbQ-like"/>
</dbReference>
<dbReference type="NCBIfam" id="TIGR00149">
    <property type="entry name" value="TIGR00149_YjbQ"/>
    <property type="match status" value="1"/>
</dbReference>
<organism evidence="2 3">
    <name type="scientific">Corallococcus interemptor</name>
    <dbReference type="NCBI Taxonomy" id="2316720"/>
    <lineage>
        <taxon>Bacteria</taxon>
        <taxon>Pseudomonadati</taxon>
        <taxon>Myxococcota</taxon>
        <taxon>Myxococcia</taxon>
        <taxon>Myxococcales</taxon>
        <taxon>Cystobacterineae</taxon>
        <taxon>Myxococcaceae</taxon>
        <taxon>Corallococcus</taxon>
    </lineage>
</organism>
<comment type="caution">
    <text evidence="2">The sequence shown here is derived from an EMBL/GenBank/DDBJ whole genome shotgun (WGS) entry which is preliminary data.</text>
</comment>
<evidence type="ECO:0000256" key="1">
    <source>
        <dbReference type="ARBA" id="ARBA00005534"/>
    </source>
</evidence>
<dbReference type="PANTHER" id="PTHR30615">
    <property type="entry name" value="UNCHARACTERIZED PROTEIN YJBQ-RELATED"/>
    <property type="match status" value="1"/>
</dbReference>
<accession>A0A3A8QCS3</accession>
<sequence length="138" mass="15143">MYQAKELTVSTRGRGLVDITAEVRKAVKGTGIREGLCTVFLHHTSASLIIGENADPVVQRDLEAFFSRLVKDGDPLFQHDAEGPDDMPAHVRTVLTQLSLSIPVKAGEADLGTWQGVYVWEHRTSPHRRRVTVSVLGG</sequence>
<dbReference type="AlphaFoldDB" id="A0A3A8QCS3"/>
<dbReference type="OrthoDB" id="9801725at2"/>
<comment type="similarity">
    <text evidence="1">Belongs to the UPF0047 family.</text>
</comment>
<reference evidence="3" key="1">
    <citation type="submission" date="2018-09" db="EMBL/GenBank/DDBJ databases">
        <authorList>
            <person name="Livingstone P.G."/>
            <person name="Whitworth D.E."/>
        </authorList>
    </citation>
    <scope>NUCLEOTIDE SEQUENCE [LARGE SCALE GENOMIC DNA]</scope>
    <source>
        <strain evidence="3">AB047A</strain>
    </source>
</reference>
<keyword evidence="3" id="KW-1185">Reference proteome</keyword>